<evidence type="ECO:0000313" key="5">
    <source>
        <dbReference type="EMBL" id="KAK3238452.1"/>
    </source>
</evidence>
<comment type="similarity">
    <text evidence="1 3">Belongs to the type-B carboxylesterase/lipase family.</text>
</comment>
<dbReference type="InterPro" id="IPR029058">
    <property type="entry name" value="AB_hydrolase_fold"/>
</dbReference>
<dbReference type="Proteomes" id="UP001190700">
    <property type="component" value="Unassembled WGS sequence"/>
</dbReference>
<dbReference type="EC" id="3.1.1.-" evidence="3"/>
<dbReference type="InterPro" id="IPR050309">
    <property type="entry name" value="Type-B_Carboxylest/Lipase"/>
</dbReference>
<evidence type="ECO:0000259" key="4">
    <source>
        <dbReference type="Pfam" id="PF00135"/>
    </source>
</evidence>
<proteinExistence type="inferred from homology"/>
<dbReference type="InterPro" id="IPR019826">
    <property type="entry name" value="Carboxylesterase_B_AS"/>
</dbReference>
<dbReference type="PROSITE" id="PS00941">
    <property type="entry name" value="CARBOXYLESTERASE_B_2"/>
    <property type="match status" value="1"/>
</dbReference>
<comment type="caution">
    <text evidence="5">The sequence shown here is derived from an EMBL/GenBank/DDBJ whole genome shotgun (WGS) entry which is preliminary data.</text>
</comment>
<name>A0AAE0BMQ4_9CHLO</name>
<organism evidence="5 6">
    <name type="scientific">Cymbomonas tetramitiformis</name>
    <dbReference type="NCBI Taxonomy" id="36881"/>
    <lineage>
        <taxon>Eukaryota</taxon>
        <taxon>Viridiplantae</taxon>
        <taxon>Chlorophyta</taxon>
        <taxon>Pyramimonadophyceae</taxon>
        <taxon>Pyramimonadales</taxon>
        <taxon>Pyramimonadaceae</taxon>
        <taxon>Cymbomonas</taxon>
    </lineage>
</organism>
<dbReference type="InterPro" id="IPR019819">
    <property type="entry name" value="Carboxylesterase_B_CS"/>
</dbReference>
<dbReference type="PANTHER" id="PTHR11559">
    <property type="entry name" value="CARBOXYLESTERASE"/>
    <property type="match status" value="1"/>
</dbReference>
<dbReference type="EMBL" id="LGRX02034211">
    <property type="protein sequence ID" value="KAK3238452.1"/>
    <property type="molecule type" value="Genomic_DNA"/>
</dbReference>
<accession>A0AAE0BMQ4</accession>
<dbReference type="PROSITE" id="PS00122">
    <property type="entry name" value="CARBOXYLESTERASE_B_1"/>
    <property type="match status" value="1"/>
</dbReference>
<evidence type="ECO:0000256" key="1">
    <source>
        <dbReference type="ARBA" id="ARBA00005964"/>
    </source>
</evidence>
<dbReference type="SUPFAM" id="SSF53474">
    <property type="entry name" value="alpha/beta-Hydrolases"/>
    <property type="match status" value="1"/>
</dbReference>
<dbReference type="Gene3D" id="3.40.50.1820">
    <property type="entry name" value="alpha/beta hydrolase"/>
    <property type="match status" value="1"/>
</dbReference>
<dbReference type="Pfam" id="PF00135">
    <property type="entry name" value="COesterase"/>
    <property type="match status" value="1"/>
</dbReference>
<evidence type="ECO:0000256" key="3">
    <source>
        <dbReference type="RuleBase" id="RU361235"/>
    </source>
</evidence>
<dbReference type="GO" id="GO:0016787">
    <property type="term" value="F:hydrolase activity"/>
    <property type="evidence" value="ECO:0007669"/>
    <property type="project" value="UniProtKB-KW"/>
</dbReference>
<dbReference type="AlphaFoldDB" id="A0AAE0BMQ4"/>
<feature type="domain" description="Carboxylesterase type B" evidence="4">
    <location>
        <begin position="95"/>
        <end position="577"/>
    </location>
</feature>
<reference evidence="5 6" key="1">
    <citation type="journal article" date="2015" name="Genome Biol. Evol.">
        <title>Comparative Genomics of a Bacterivorous Green Alga Reveals Evolutionary Causalities and Consequences of Phago-Mixotrophic Mode of Nutrition.</title>
        <authorList>
            <person name="Burns J.A."/>
            <person name="Paasch A."/>
            <person name="Narechania A."/>
            <person name="Kim E."/>
        </authorList>
    </citation>
    <scope>NUCLEOTIDE SEQUENCE [LARGE SCALE GENOMIC DNA]</scope>
    <source>
        <strain evidence="5 6">PLY_AMNH</strain>
    </source>
</reference>
<sequence>MSPGTSLPAQCPTRELLLNHDDTKPKQANSEVVRFVVGLKQVFFQSLVLFALIEVALRFFFVSTTGPAPQRTTNISYRAPPFVKLNCGGGFVGRWTAGGIAVFSGIRYAKPPVRGRRFAPPLVHEYCDHGVVFQATNPGNTCFQFPGGLHAAGPYSEDCLFLDVYSRSLSSSDPRPVLFWLHGGDNTIGSKTWYGGLHKLVELEDVVVVAVNYRLGAFGFLALEALRDSARASSGNWAILDIQLALRWVQDNIRVFGGDKRRVSVFGQSSGGTNILAMLASPASAGLFQGAISLSGSPNITMDLASAERVNAAGIALRNSTGAKCLDAAEVARCFRGLTAAEVNQLLPPSYLIEPTFPSAPGGMNYSPLVIVDGSTVVKPLLEALRDPVVDIPVIIQSLEQEFDLLPDANAAVMSESAYIEYAQDQLQAFPDEAVSTFLDIYHANISSSRQLAQAQFESDVEMGCGQLALARAAAHGFTSPVYLGRISQPPSSPFPFGTVFGLPPSIGAFHNWDFITATRDWNITHELFNMSTHPPYSPSVMDIEMGNTIRRSWVALASVGQLSSVHWLPVDSSGASESHLDVGHLLSNGKIGMVQNYSVLKCQKLSSYPLSMDQRFWFVN</sequence>
<dbReference type="InterPro" id="IPR002018">
    <property type="entry name" value="CarbesteraseB"/>
</dbReference>
<keyword evidence="2 3" id="KW-0378">Hydrolase</keyword>
<keyword evidence="6" id="KW-1185">Reference proteome</keyword>
<gene>
    <name evidence="5" type="ORF">CYMTET_51537</name>
</gene>
<evidence type="ECO:0000313" key="6">
    <source>
        <dbReference type="Proteomes" id="UP001190700"/>
    </source>
</evidence>
<evidence type="ECO:0000256" key="2">
    <source>
        <dbReference type="ARBA" id="ARBA00022801"/>
    </source>
</evidence>
<protein>
    <recommendedName>
        <fullName evidence="3">Carboxylic ester hydrolase</fullName>
        <ecNumber evidence="3">3.1.1.-</ecNumber>
    </recommendedName>
</protein>